<organism evidence="12 13">
    <name type="scientific">Hermetia illucens</name>
    <name type="common">Black soldier fly</name>
    <dbReference type="NCBI Taxonomy" id="343691"/>
    <lineage>
        <taxon>Eukaryota</taxon>
        <taxon>Metazoa</taxon>
        <taxon>Ecdysozoa</taxon>
        <taxon>Arthropoda</taxon>
        <taxon>Hexapoda</taxon>
        <taxon>Insecta</taxon>
        <taxon>Pterygota</taxon>
        <taxon>Neoptera</taxon>
        <taxon>Endopterygota</taxon>
        <taxon>Diptera</taxon>
        <taxon>Brachycera</taxon>
        <taxon>Stratiomyomorpha</taxon>
        <taxon>Stratiomyidae</taxon>
        <taxon>Hermetiinae</taxon>
        <taxon>Hermetia</taxon>
    </lineage>
</organism>
<dbReference type="GO" id="GO:0030203">
    <property type="term" value="P:glycosaminoglycan metabolic process"/>
    <property type="evidence" value="ECO:0007669"/>
    <property type="project" value="TreeGrafter"/>
</dbReference>
<dbReference type="GO" id="GO:0006689">
    <property type="term" value="P:ganglioside catabolic process"/>
    <property type="evidence" value="ECO:0007669"/>
    <property type="project" value="TreeGrafter"/>
</dbReference>
<evidence type="ECO:0000256" key="9">
    <source>
        <dbReference type="PIRSR" id="PIRSR001093-2"/>
    </source>
</evidence>
<dbReference type="SUPFAM" id="SSF55545">
    <property type="entry name" value="beta-N-acetylhexosaminidase-like domain"/>
    <property type="match status" value="1"/>
</dbReference>
<feature type="disulfide bond" evidence="9">
    <location>
        <begin position="290"/>
        <end position="339"/>
    </location>
</feature>
<evidence type="ECO:0000256" key="1">
    <source>
        <dbReference type="ARBA" id="ARBA00001231"/>
    </source>
</evidence>
<name>A0A7R8YVC8_HERIL</name>
<evidence type="ECO:0000256" key="4">
    <source>
        <dbReference type="ARBA" id="ARBA00022801"/>
    </source>
</evidence>
<dbReference type="GO" id="GO:0005764">
    <property type="term" value="C:lysosome"/>
    <property type="evidence" value="ECO:0007669"/>
    <property type="project" value="TreeGrafter"/>
</dbReference>
<keyword evidence="3" id="KW-0732">Signal</keyword>
<evidence type="ECO:0000256" key="3">
    <source>
        <dbReference type="ARBA" id="ARBA00022729"/>
    </source>
</evidence>
<dbReference type="Gene3D" id="3.30.379.10">
    <property type="entry name" value="Chitobiase/beta-hexosaminidase domain 2-like"/>
    <property type="match status" value="1"/>
</dbReference>
<dbReference type="OMA" id="HATDTQS"/>
<dbReference type="InterPro" id="IPR029019">
    <property type="entry name" value="HEX_eukaryotic_N"/>
</dbReference>
<evidence type="ECO:0000256" key="8">
    <source>
        <dbReference type="PIRSR" id="PIRSR001093-1"/>
    </source>
</evidence>
<dbReference type="AlphaFoldDB" id="A0A7R8YVC8"/>
<dbReference type="InterPro" id="IPR029018">
    <property type="entry name" value="Hex-like_dom2"/>
</dbReference>
<dbReference type="SUPFAM" id="SSF51445">
    <property type="entry name" value="(Trans)glycosidases"/>
    <property type="match status" value="1"/>
</dbReference>
<dbReference type="InterPro" id="IPR017853">
    <property type="entry name" value="GH"/>
</dbReference>
<dbReference type="GO" id="GO:0004563">
    <property type="term" value="F:beta-N-acetylhexosaminidase activity"/>
    <property type="evidence" value="ECO:0007669"/>
    <property type="project" value="UniProtKB-EC"/>
</dbReference>
<dbReference type="Proteomes" id="UP000594454">
    <property type="component" value="Chromosome 3"/>
</dbReference>
<comment type="similarity">
    <text evidence="2 7">Belongs to the glycosyl hydrolase 20 family.</text>
</comment>
<accession>A0A7R8YVC8</accession>
<dbReference type="CDD" id="cd06562">
    <property type="entry name" value="GH20_HexA_HexB-like"/>
    <property type="match status" value="1"/>
</dbReference>
<dbReference type="PRINTS" id="PR00738">
    <property type="entry name" value="GLHYDRLASE20"/>
</dbReference>
<dbReference type="GO" id="GO:0005975">
    <property type="term" value="P:carbohydrate metabolic process"/>
    <property type="evidence" value="ECO:0007669"/>
    <property type="project" value="InterPro"/>
</dbReference>
<dbReference type="InParanoid" id="A0A7R8YVC8"/>
<dbReference type="EC" id="3.2.1.52" evidence="7"/>
<keyword evidence="6 7" id="KW-0326">Glycosidase</keyword>
<dbReference type="EMBL" id="LR899011">
    <property type="protein sequence ID" value="CAD7086209.1"/>
    <property type="molecule type" value="Genomic_DNA"/>
</dbReference>
<evidence type="ECO:0000256" key="5">
    <source>
        <dbReference type="ARBA" id="ARBA00023180"/>
    </source>
</evidence>
<evidence type="ECO:0000256" key="6">
    <source>
        <dbReference type="ARBA" id="ARBA00023295"/>
    </source>
</evidence>
<feature type="active site" description="Proton donor" evidence="8">
    <location>
        <position position="334"/>
    </location>
</feature>
<evidence type="ECO:0000259" key="11">
    <source>
        <dbReference type="Pfam" id="PF14845"/>
    </source>
</evidence>
<dbReference type="Pfam" id="PF14845">
    <property type="entry name" value="Glycohydro_20b2"/>
    <property type="match status" value="1"/>
</dbReference>
<dbReference type="InterPro" id="IPR015883">
    <property type="entry name" value="Glyco_hydro_20_cat"/>
</dbReference>
<dbReference type="GO" id="GO:0016020">
    <property type="term" value="C:membrane"/>
    <property type="evidence" value="ECO:0007669"/>
    <property type="project" value="TreeGrafter"/>
</dbReference>
<gene>
    <name evidence="12" type="ORF">HERILL_LOCUS9001</name>
</gene>
<reference evidence="12 13" key="1">
    <citation type="submission" date="2020-11" db="EMBL/GenBank/DDBJ databases">
        <authorList>
            <person name="Wallbank WR R."/>
            <person name="Pardo Diaz C."/>
            <person name="Kozak K."/>
            <person name="Martin S."/>
            <person name="Jiggins C."/>
            <person name="Moest M."/>
            <person name="Warren A I."/>
            <person name="Generalovic N T."/>
            <person name="Byers J.R.P. K."/>
            <person name="Montejo-Kovacevich G."/>
            <person name="Yen C E."/>
        </authorList>
    </citation>
    <scope>NUCLEOTIDE SEQUENCE [LARGE SCALE GENOMIC DNA]</scope>
</reference>
<evidence type="ECO:0000259" key="10">
    <source>
        <dbReference type="Pfam" id="PF00728"/>
    </source>
</evidence>
<dbReference type="FunFam" id="3.20.20.80:FF:000063">
    <property type="entry name" value="Beta-hexosaminidase"/>
    <property type="match status" value="1"/>
</dbReference>
<evidence type="ECO:0000256" key="7">
    <source>
        <dbReference type="PIRNR" id="PIRNR001093"/>
    </source>
</evidence>
<evidence type="ECO:0000256" key="2">
    <source>
        <dbReference type="ARBA" id="ARBA00006285"/>
    </source>
</evidence>
<protein>
    <recommendedName>
        <fullName evidence="7">Beta-hexosaminidase</fullName>
        <ecNumber evidence="7">3.2.1.52</ecNumber>
    </recommendedName>
</protein>
<dbReference type="Gene3D" id="3.20.20.80">
    <property type="entry name" value="Glycosidases"/>
    <property type="match status" value="1"/>
</dbReference>
<dbReference type="PANTHER" id="PTHR22600:SF21">
    <property type="entry name" value="BETA-HEXOSAMINIDASE A"/>
    <property type="match status" value="1"/>
</dbReference>
<dbReference type="InterPro" id="IPR025705">
    <property type="entry name" value="Beta_hexosaminidase_sua/sub"/>
</dbReference>
<dbReference type="Pfam" id="PF00728">
    <property type="entry name" value="Glyco_hydro_20"/>
    <property type="match status" value="1"/>
</dbReference>
<evidence type="ECO:0000313" key="13">
    <source>
        <dbReference type="Proteomes" id="UP000594454"/>
    </source>
</evidence>
<feature type="disulfide bond" evidence="9">
    <location>
        <begin position="68"/>
        <end position="121"/>
    </location>
</feature>
<feature type="disulfide bond" evidence="9">
    <location>
        <begin position="511"/>
        <end position="529"/>
    </location>
</feature>
<keyword evidence="13" id="KW-1185">Reference proteome</keyword>
<sequence>MYRGILATIVVIGSLLVTASFAYIVNPGPVVNATVGGVWPRPKYLRSTDNYFLIDPKNFSILPVENTCDILDKAITRYIKIIQSTVHSPIYYPHVVHNGSGTNVTPAQILSSLKVNLTSPCEQKPHLKMDEWYFLSTSGTIISHSIWGVLRALETFSQLVTPYENQMLRVTETHIRDEPRFPHRGLLVDTSRHYISKDILFRILDGMAYNKLNVFHWHIVDDHSFPYVSKKFPELSAKGAFRPEMIYTQKDVADVIEYARIRGIRVIPEFDVPGHTRSWGVSHPEVLTQCEGSYQGLMGPMNPIKDVTYQFIDELFREVQEVFPDQYIHVGGDEVGFECWNSSTEIVDYMKKNNISSFSFLQKNFMEKVTRSVTALDNIPIVWQEAMVENVDMPPGTIVQVWTGDWRVLLFMFTKAGHRALMSECWYLDHLENGGDWKKYYNCEPLDFIGSEEQKKLILGGEACMWAEVVSDRNILQRIFPRSSAAAERLWSPQHTRNFVEAQQRLEEHVCRMNLRGIPAQPANGPGIC</sequence>
<dbReference type="PANTHER" id="PTHR22600">
    <property type="entry name" value="BETA-HEXOSAMINIDASE"/>
    <property type="match status" value="1"/>
</dbReference>
<dbReference type="PIRSF" id="PIRSF001093">
    <property type="entry name" value="B-hxosamndse_ab_euk"/>
    <property type="match status" value="1"/>
</dbReference>
<keyword evidence="4 7" id="KW-0378">Hydrolase</keyword>
<feature type="domain" description="Glycoside hydrolase family 20 catalytic" evidence="10">
    <location>
        <begin position="181"/>
        <end position="493"/>
    </location>
</feature>
<keyword evidence="5" id="KW-0325">Glycoprotein</keyword>
<keyword evidence="9" id="KW-1015">Disulfide bond</keyword>
<dbReference type="OrthoDB" id="428480at2759"/>
<evidence type="ECO:0000313" key="12">
    <source>
        <dbReference type="EMBL" id="CAD7086209.1"/>
    </source>
</evidence>
<comment type="catalytic activity">
    <reaction evidence="1 7">
        <text>Hydrolysis of terminal non-reducing N-acetyl-D-hexosamine residues in N-acetyl-beta-D-hexosaminides.</text>
        <dbReference type="EC" id="3.2.1.52"/>
    </reaction>
</comment>
<proteinExistence type="inferred from homology"/>
<feature type="domain" description="Beta-hexosaminidase eukaryotic type N-terminal" evidence="11">
    <location>
        <begin position="38"/>
        <end position="159"/>
    </location>
</feature>